<organism evidence="1 2">
    <name type="scientific">Iris pallida</name>
    <name type="common">Sweet iris</name>
    <dbReference type="NCBI Taxonomy" id="29817"/>
    <lineage>
        <taxon>Eukaryota</taxon>
        <taxon>Viridiplantae</taxon>
        <taxon>Streptophyta</taxon>
        <taxon>Embryophyta</taxon>
        <taxon>Tracheophyta</taxon>
        <taxon>Spermatophyta</taxon>
        <taxon>Magnoliopsida</taxon>
        <taxon>Liliopsida</taxon>
        <taxon>Asparagales</taxon>
        <taxon>Iridaceae</taxon>
        <taxon>Iridoideae</taxon>
        <taxon>Irideae</taxon>
        <taxon>Iris</taxon>
    </lineage>
</organism>
<gene>
    <name evidence="1" type="ORF">M6B38_253535</name>
</gene>
<comment type="caution">
    <text evidence="1">The sequence shown here is derived from an EMBL/GenBank/DDBJ whole genome shotgun (WGS) entry which is preliminary data.</text>
</comment>
<name>A0AAX6IIR1_IRIPA</name>
<sequence length="63" mass="7256">MNSLRNLETEQIVQNQDAVYGLGVNKEWTWCSMEMVKDDDGDCPIFYGAYEGDIEEPEEHLAQ</sequence>
<dbReference type="EMBL" id="JANAVB010001756">
    <property type="protein sequence ID" value="KAJ6852697.1"/>
    <property type="molecule type" value="Genomic_DNA"/>
</dbReference>
<evidence type="ECO:0000313" key="2">
    <source>
        <dbReference type="Proteomes" id="UP001140949"/>
    </source>
</evidence>
<accession>A0AAX6IIR1</accession>
<proteinExistence type="predicted"/>
<keyword evidence="2" id="KW-1185">Reference proteome</keyword>
<reference evidence="1" key="2">
    <citation type="submission" date="2023-04" db="EMBL/GenBank/DDBJ databases">
        <authorList>
            <person name="Bruccoleri R.E."/>
            <person name="Oakeley E.J."/>
            <person name="Faust A.-M."/>
            <person name="Dessus-Babus S."/>
            <person name="Altorfer M."/>
            <person name="Burckhardt D."/>
            <person name="Oertli M."/>
            <person name="Naumann U."/>
            <person name="Petersen F."/>
            <person name="Wong J."/>
        </authorList>
    </citation>
    <scope>NUCLEOTIDE SEQUENCE</scope>
    <source>
        <strain evidence="1">GSM-AAB239-AS_SAM_17_03QT</strain>
        <tissue evidence="1">Leaf</tissue>
    </source>
</reference>
<dbReference type="AlphaFoldDB" id="A0AAX6IIR1"/>
<protein>
    <submittedName>
        <fullName evidence="1">Centromere-associated protein E isoform X1</fullName>
    </submittedName>
</protein>
<evidence type="ECO:0000313" key="1">
    <source>
        <dbReference type="EMBL" id="KAJ6852697.1"/>
    </source>
</evidence>
<reference evidence="1" key="1">
    <citation type="journal article" date="2023" name="GigaByte">
        <title>Genome assembly of the bearded iris, Iris pallida Lam.</title>
        <authorList>
            <person name="Bruccoleri R.E."/>
            <person name="Oakeley E.J."/>
            <person name="Faust A.M.E."/>
            <person name="Altorfer M."/>
            <person name="Dessus-Babus S."/>
            <person name="Burckhardt D."/>
            <person name="Oertli M."/>
            <person name="Naumann U."/>
            <person name="Petersen F."/>
            <person name="Wong J."/>
        </authorList>
    </citation>
    <scope>NUCLEOTIDE SEQUENCE</scope>
    <source>
        <strain evidence="1">GSM-AAB239-AS_SAM_17_03QT</strain>
    </source>
</reference>
<dbReference type="Proteomes" id="UP001140949">
    <property type="component" value="Unassembled WGS sequence"/>
</dbReference>